<dbReference type="Pfam" id="PF13676">
    <property type="entry name" value="TIR_2"/>
    <property type="match status" value="1"/>
</dbReference>
<sequence length="824" mass="96582">MIKAFLSHSSKDKDHYVRNVANWLGKDDIIYDEYTFEEGEKPLDEIIEGLDRTEIFVLFLSENALKSEWVIREISEAKIRLDSNQISKIFPIIIDEKVQYTDDRIPDWLRDNYNLKPIKRACISARRIHNKLREISWKKHPELKIRESYFVGRLRELDQFEERIHDFAKEKPTVLICSGIHGVGRRSLLHEGCLKTNISKCAHKPSAIFLDRNVSIEDFILKLNDFGLLDFEDSLESLSDKNIETKISYIHQIMEAAYKSKELIYFIDDGCLVNYKRELNSWFEQAISSYQKSNFPIFCIASKYKVSFAARPKTDSFFFQEINELNAVERKRFFSQLARLYEFELTIPQFDDICNLLSGLPEQVTFAADMLREDNQTNFANKLTVLADYNSEKAAILLNKYEGNESTLDFIRMLSKFEVISMEFIFSVVDEEEFYPIIEELAAEHIIELIGLDGDTVRLNDIVRDYIARNRLKISQELEQRISEHVKSTIERDDLFELDSSEFIFSIKEALKDGNNIDDKFLIPSHYLRCMKDLYYNRGSLKRVIELGDLILAKKNNIDQSALQDIRYYLCLALAKTKSQRLLKEVNLIHGEEHHFLLGFYYRLQGRYKDALERFEIIKNSKYVAARCKREIVQVYVQMEEYDKALGYAKNNYEDNRGNQFHTQAYFNCLINTDDAKKNKDLLRELIDNLRTIKSEQSIEMAQIAEAVFEAKVNDSESSAFDKIKDCILTYPGNHYPLLTACDIAIRFYNIEELESALERLLEISANSHISQRSLNRYKAFRQALKGHERKALEIIKGDIERYPEESRQRITRIISDLSNKNRK</sequence>
<name>A0A162B725_9GAMM</name>
<dbReference type="InterPro" id="IPR027417">
    <property type="entry name" value="P-loop_NTPase"/>
</dbReference>
<dbReference type="InterPro" id="IPR000157">
    <property type="entry name" value="TIR_dom"/>
</dbReference>
<organism evidence="2 3">
    <name type="scientific">Pseudoalteromonas luteoviolacea S4060-1</name>
    <dbReference type="NCBI Taxonomy" id="1365257"/>
    <lineage>
        <taxon>Bacteria</taxon>
        <taxon>Pseudomonadati</taxon>
        <taxon>Pseudomonadota</taxon>
        <taxon>Gammaproteobacteria</taxon>
        <taxon>Alteromonadales</taxon>
        <taxon>Pseudoalteromonadaceae</taxon>
        <taxon>Pseudoalteromonas</taxon>
    </lineage>
</organism>
<dbReference type="SUPFAM" id="SSF52540">
    <property type="entry name" value="P-loop containing nucleoside triphosphate hydrolases"/>
    <property type="match status" value="1"/>
</dbReference>
<dbReference type="InterPro" id="IPR035897">
    <property type="entry name" value="Toll_tir_struct_dom_sf"/>
</dbReference>
<proteinExistence type="predicted"/>
<dbReference type="SUPFAM" id="SSF52200">
    <property type="entry name" value="Toll/Interleukin receptor TIR domain"/>
    <property type="match status" value="1"/>
</dbReference>
<dbReference type="InterPro" id="IPR011990">
    <property type="entry name" value="TPR-like_helical_dom_sf"/>
</dbReference>
<feature type="domain" description="TIR" evidence="1">
    <location>
        <begin position="1"/>
        <end position="139"/>
    </location>
</feature>
<dbReference type="EMBL" id="AUXX01000012">
    <property type="protein sequence ID" value="KZN67519.1"/>
    <property type="molecule type" value="Genomic_DNA"/>
</dbReference>
<evidence type="ECO:0000313" key="2">
    <source>
        <dbReference type="EMBL" id="KZN67519.1"/>
    </source>
</evidence>
<gene>
    <name evidence="2" type="ORF">N478_01850</name>
</gene>
<dbReference type="PATRIC" id="fig|1365257.3.peg.1956"/>
<comment type="caution">
    <text evidence="2">The sequence shown here is derived from an EMBL/GenBank/DDBJ whole genome shotgun (WGS) entry which is preliminary data.</text>
</comment>
<protein>
    <recommendedName>
        <fullName evidence="1">TIR domain-containing protein</fullName>
    </recommendedName>
</protein>
<dbReference type="Proteomes" id="UP000076661">
    <property type="component" value="Unassembled WGS sequence"/>
</dbReference>
<dbReference type="GO" id="GO:0007165">
    <property type="term" value="P:signal transduction"/>
    <property type="evidence" value="ECO:0007669"/>
    <property type="project" value="InterPro"/>
</dbReference>
<accession>A0A162B725</accession>
<dbReference type="Gene3D" id="1.25.40.10">
    <property type="entry name" value="Tetratricopeptide repeat domain"/>
    <property type="match status" value="1"/>
</dbReference>
<evidence type="ECO:0000313" key="3">
    <source>
        <dbReference type="Proteomes" id="UP000076661"/>
    </source>
</evidence>
<dbReference type="Gene3D" id="3.40.50.10140">
    <property type="entry name" value="Toll/interleukin-1 receptor homology (TIR) domain"/>
    <property type="match status" value="1"/>
</dbReference>
<dbReference type="AlphaFoldDB" id="A0A162B725"/>
<evidence type="ECO:0000259" key="1">
    <source>
        <dbReference type="PROSITE" id="PS50104"/>
    </source>
</evidence>
<dbReference type="RefSeq" id="WP_063380863.1">
    <property type="nucleotide sequence ID" value="NZ_AUXX01000012.1"/>
</dbReference>
<dbReference type="PROSITE" id="PS50104">
    <property type="entry name" value="TIR"/>
    <property type="match status" value="1"/>
</dbReference>
<reference evidence="2 3" key="1">
    <citation type="submission" date="2013-07" db="EMBL/GenBank/DDBJ databases">
        <title>Comparative Genomic and Metabolomic Analysis of Twelve Strains of Pseudoalteromonas luteoviolacea.</title>
        <authorList>
            <person name="Vynne N.G."/>
            <person name="Mansson M."/>
            <person name="Gram L."/>
        </authorList>
    </citation>
    <scope>NUCLEOTIDE SEQUENCE [LARGE SCALE GENOMIC DNA]</scope>
    <source>
        <strain evidence="2 3">S4060-1</strain>
    </source>
</reference>
<dbReference type="SUPFAM" id="SSF48452">
    <property type="entry name" value="TPR-like"/>
    <property type="match status" value="1"/>
</dbReference>